<dbReference type="GO" id="GO:0015934">
    <property type="term" value="C:large ribosomal subunit"/>
    <property type="evidence" value="ECO:0007669"/>
    <property type="project" value="InterPro"/>
</dbReference>
<evidence type="ECO:0000256" key="3">
    <source>
        <dbReference type="ARBA" id="ARBA00023274"/>
    </source>
</evidence>
<dbReference type="GO" id="GO:0019843">
    <property type="term" value="F:rRNA binding"/>
    <property type="evidence" value="ECO:0007669"/>
    <property type="project" value="UniProtKB-UniRule"/>
</dbReference>
<evidence type="ECO:0000313" key="9">
    <source>
        <dbReference type="Proteomes" id="UP000231503"/>
    </source>
</evidence>
<feature type="compositionally biased region" description="Basic residues" evidence="6">
    <location>
        <begin position="32"/>
        <end position="41"/>
    </location>
</feature>
<dbReference type="GO" id="GO:0003735">
    <property type="term" value="F:structural constituent of ribosome"/>
    <property type="evidence" value="ECO:0007669"/>
    <property type="project" value="InterPro"/>
</dbReference>
<evidence type="ECO:0000256" key="1">
    <source>
        <dbReference type="ARBA" id="ARBA00007320"/>
    </source>
</evidence>
<dbReference type="SUPFAM" id="SSF52080">
    <property type="entry name" value="Ribosomal proteins L15p and L18e"/>
    <property type="match status" value="1"/>
</dbReference>
<dbReference type="InterPro" id="IPR021131">
    <property type="entry name" value="Ribosomal_uL15/eL18"/>
</dbReference>
<dbReference type="PANTHER" id="PTHR12934:SF11">
    <property type="entry name" value="LARGE RIBOSOMAL SUBUNIT PROTEIN UL15M"/>
    <property type="match status" value="1"/>
</dbReference>
<dbReference type="Pfam" id="PF00828">
    <property type="entry name" value="Ribosomal_L27A"/>
    <property type="match status" value="1"/>
</dbReference>
<dbReference type="EMBL" id="PFCO01000009">
    <property type="protein sequence ID" value="PIR69206.1"/>
    <property type="molecule type" value="Genomic_DNA"/>
</dbReference>
<dbReference type="NCBIfam" id="TIGR01071">
    <property type="entry name" value="rplO_bact"/>
    <property type="match status" value="1"/>
</dbReference>
<sequence>MQFHTLTAPKRKTKKRVGRGGKRGTYSGRGLKGQKARAGRKLRPEFRDIIKKLPKKRGYRMKSIQKETAEVSLGMLEKNMKDGETVTPKLLASRGLVKVRGNIFPTVKLLGSGKITKKLLVKDCQISKGAKAQIEKAGGKVVRSET</sequence>
<dbReference type="PROSITE" id="PS00475">
    <property type="entry name" value="RIBOSOMAL_L15"/>
    <property type="match status" value="1"/>
</dbReference>
<keyword evidence="2 4" id="KW-0689">Ribosomal protein</keyword>
<proteinExistence type="inferred from homology"/>
<name>A0A2H0TCC3_9BACT</name>
<dbReference type="InterPro" id="IPR036227">
    <property type="entry name" value="Ribosomal_uL15/eL18_sf"/>
</dbReference>
<comment type="subunit">
    <text evidence="4">Part of the 50S ribosomal subunit.</text>
</comment>
<evidence type="ECO:0000259" key="7">
    <source>
        <dbReference type="Pfam" id="PF00828"/>
    </source>
</evidence>
<dbReference type="AlphaFoldDB" id="A0A2H0TCC3"/>
<dbReference type="PANTHER" id="PTHR12934">
    <property type="entry name" value="50S RIBOSOMAL PROTEIN L15"/>
    <property type="match status" value="1"/>
</dbReference>
<dbReference type="HAMAP" id="MF_01341">
    <property type="entry name" value="Ribosomal_uL15"/>
    <property type="match status" value="1"/>
</dbReference>
<organism evidence="8 9">
    <name type="scientific">Candidatus Niyogibacteria bacterium CG10_big_fil_rev_8_21_14_0_10_46_36</name>
    <dbReference type="NCBI Taxonomy" id="1974726"/>
    <lineage>
        <taxon>Bacteria</taxon>
        <taxon>Candidatus Niyogiibacteriota</taxon>
    </lineage>
</organism>
<dbReference type="Proteomes" id="UP000231503">
    <property type="component" value="Unassembled WGS sequence"/>
</dbReference>
<keyword evidence="4" id="KW-0699">rRNA-binding</keyword>
<feature type="region of interest" description="Disordered" evidence="6">
    <location>
        <begin position="1"/>
        <end position="42"/>
    </location>
</feature>
<comment type="similarity">
    <text evidence="1 4 5">Belongs to the universal ribosomal protein uL15 family.</text>
</comment>
<dbReference type="Gene3D" id="3.100.10.10">
    <property type="match status" value="1"/>
</dbReference>
<evidence type="ECO:0000256" key="5">
    <source>
        <dbReference type="RuleBase" id="RU003888"/>
    </source>
</evidence>
<comment type="function">
    <text evidence="4">Binds to the 23S rRNA.</text>
</comment>
<keyword evidence="4" id="KW-0694">RNA-binding</keyword>
<feature type="compositionally biased region" description="Basic residues" evidence="6">
    <location>
        <begin position="9"/>
        <end position="22"/>
    </location>
</feature>
<gene>
    <name evidence="4 8" type="primary">rplO</name>
    <name evidence="8" type="ORF">COU47_03840</name>
</gene>
<dbReference type="InterPro" id="IPR005749">
    <property type="entry name" value="Ribosomal_uL15_bac-type"/>
</dbReference>
<reference evidence="9" key="1">
    <citation type="submission" date="2017-09" db="EMBL/GenBank/DDBJ databases">
        <title>Depth-based differentiation of microbial function through sediment-hosted aquifers and enrichment of novel symbionts in the deep terrestrial subsurface.</title>
        <authorList>
            <person name="Probst A.J."/>
            <person name="Ladd B."/>
            <person name="Jarett J.K."/>
            <person name="Geller-Mcgrath D.E."/>
            <person name="Sieber C.M.K."/>
            <person name="Emerson J.B."/>
            <person name="Anantharaman K."/>
            <person name="Thomas B.C."/>
            <person name="Malmstrom R."/>
            <person name="Stieglmeier M."/>
            <person name="Klingl A."/>
            <person name="Woyke T."/>
            <person name="Ryan C.M."/>
            <person name="Banfield J.F."/>
        </authorList>
    </citation>
    <scope>NUCLEOTIDE SEQUENCE [LARGE SCALE GENOMIC DNA]</scope>
</reference>
<evidence type="ECO:0000313" key="8">
    <source>
        <dbReference type="EMBL" id="PIR69206.1"/>
    </source>
</evidence>
<feature type="domain" description="Large ribosomal subunit protein uL15/eL18" evidence="7">
    <location>
        <begin position="71"/>
        <end position="142"/>
    </location>
</feature>
<comment type="caution">
    <text evidence="8">The sequence shown here is derived from an EMBL/GenBank/DDBJ whole genome shotgun (WGS) entry which is preliminary data.</text>
</comment>
<evidence type="ECO:0000256" key="6">
    <source>
        <dbReference type="SAM" id="MobiDB-lite"/>
    </source>
</evidence>
<dbReference type="InterPro" id="IPR030878">
    <property type="entry name" value="Ribosomal_uL15"/>
</dbReference>
<dbReference type="GO" id="GO:0006412">
    <property type="term" value="P:translation"/>
    <property type="evidence" value="ECO:0007669"/>
    <property type="project" value="UniProtKB-UniRule"/>
</dbReference>
<evidence type="ECO:0000256" key="2">
    <source>
        <dbReference type="ARBA" id="ARBA00022980"/>
    </source>
</evidence>
<accession>A0A2H0TCC3</accession>
<keyword evidence="3 4" id="KW-0687">Ribonucleoprotein</keyword>
<dbReference type="InterPro" id="IPR001196">
    <property type="entry name" value="Ribosomal_uL15_CS"/>
</dbReference>
<evidence type="ECO:0000256" key="4">
    <source>
        <dbReference type="HAMAP-Rule" id="MF_01341"/>
    </source>
</evidence>
<protein>
    <recommendedName>
        <fullName evidence="4">Large ribosomal subunit protein uL15</fullName>
    </recommendedName>
</protein>